<keyword evidence="3" id="KW-1185">Reference proteome</keyword>
<organism evidence="2 3">
    <name type="scientific">Cylindrobasidium torrendii FP15055 ss-10</name>
    <dbReference type="NCBI Taxonomy" id="1314674"/>
    <lineage>
        <taxon>Eukaryota</taxon>
        <taxon>Fungi</taxon>
        <taxon>Dikarya</taxon>
        <taxon>Basidiomycota</taxon>
        <taxon>Agaricomycotina</taxon>
        <taxon>Agaricomycetes</taxon>
        <taxon>Agaricomycetidae</taxon>
        <taxon>Agaricales</taxon>
        <taxon>Marasmiineae</taxon>
        <taxon>Physalacriaceae</taxon>
        <taxon>Cylindrobasidium</taxon>
    </lineage>
</organism>
<evidence type="ECO:0000313" key="3">
    <source>
        <dbReference type="Proteomes" id="UP000054007"/>
    </source>
</evidence>
<feature type="region of interest" description="Disordered" evidence="1">
    <location>
        <begin position="124"/>
        <end position="172"/>
    </location>
</feature>
<protein>
    <submittedName>
        <fullName evidence="2">Uncharacterized protein</fullName>
    </submittedName>
</protein>
<dbReference type="AlphaFoldDB" id="A0A0D7B1L9"/>
<feature type="compositionally biased region" description="Basic residues" evidence="1">
    <location>
        <begin position="124"/>
        <end position="137"/>
    </location>
</feature>
<feature type="compositionally biased region" description="Pro residues" evidence="1">
    <location>
        <begin position="161"/>
        <end position="172"/>
    </location>
</feature>
<dbReference type="EMBL" id="KN880632">
    <property type="protein sequence ID" value="KIY64513.1"/>
    <property type="molecule type" value="Genomic_DNA"/>
</dbReference>
<evidence type="ECO:0000313" key="2">
    <source>
        <dbReference type="EMBL" id="KIY64513.1"/>
    </source>
</evidence>
<reference evidence="2 3" key="1">
    <citation type="journal article" date="2015" name="Fungal Genet. Biol.">
        <title>Evolution of novel wood decay mechanisms in Agaricales revealed by the genome sequences of Fistulina hepatica and Cylindrobasidium torrendii.</title>
        <authorList>
            <person name="Floudas D."/>
            <person name="Held B.W."/>
            <person name="Riley R."/>
            <person name="Nagy L.G."/>
            <person name="Koehler G."/>
            <person name="Ransdell A.S."/>
            <person name="Younus H."/>
            <person name="Chow J."/>
            <person name="Chiniquy J."/>
            <person name="Lipzen A."/>
            <person name="Tritt A."/>
            <person name="Sun H."/>
            <person name="Haridas S."/>
            <person name="LaButti K."/>
            <person name="Ohm R.A."/>
            <person name="Kues U."/>
            <person name="Blanchette R.A."/>
            <person name="Grigoriev I.V."/>
            <person name="Minto R.E."/>
            <person name="Hibbett D.S."/>
        </authorList>
    </citation>
    <scope>NUCLEOTIDE SEQUENCE [LARGE SCALE GENOMIC DNA]</scope>
    <source>
        <strain evidence="2 3">FP15055 ss-10</strain>
    </source>
</reference>
<proteinExistence type="predicted"/>
<gene>
    <name evidence="2" type="ORF">CYLTODRAFT_413279</name>
</gene>
<accession>A0A0D7B1L9</accession>
<dbReference type="Proteomes" id="UP000054007">
    <property type="component" value="Unassembled WGS sequence"/>
</dbReference>
<sequence length="172" mass="18660">MFDGNNLQWDEMNELDHIGHRVAHDPSSSSNTNPKSMKELITRLVSFGYEFHKPPSGQEATDLRDAEGALASAPRQSGALTTLEEREKNGDLECCREFTGVSIGVAADGALPVAGLSVKRRSCAKGRRQYPKTKPRGGRSSMRVVGTSEHKACAHQSPAPDTVPPYPPYIKG</sequence>
<feature type="region of interest" description="Disordered" evidence="1">
    <location>
        <begin position="53"/>
        <end position="79"/>
    </location>
</feature>
<name>A0A0D7B1L9_9AGAR</name>
<evidence type="ECO:0000256" key="1">
    <source>
        <dbReference type="SAM" id="MobiDB-lite"/>
    </source>
</evidence>